<gene>
    <name evidence="1" type="ORF">M9Y10_012052</name>
</gene>
<keyword evidence="2" id="KW-1185">Reference proteome</keyword>
<dbReference type="Proteomes" id="UP001470230">
    <property type="component" value="Unassembled WGS sequence"/>
</dbReference>
<evidence type="ECO:0000313" key="2">
    <source>
        <dbReference type="Proteomes" id="UP001470230"/>
    </source>
</evidence>
<dbReference type="InterPro" id="IPR011989">
    <property type="entry name" value="ARM-like"/>
</dbReference>
<dbReference type="InterPro" id="IPR016024">
    <property type="entry name" value="ARM-type_fold"/>
</dbReference>
<accession>A0ABR2IBH8</accession>
<evidence type="ECO:0008006" key="3">
    <source>
        <dbReference type="Google" id="ProtNLM"/>
    </source>
</evidence>
<dbReference type="SUPFAM" id="SSF48371">
    <property type="entry name" value="ARM repeat"/>
    <property type="match status" value="1"/>
</dbReference>
<dbReference type="Gene3D" id="1.25.10.10">
    <property type="entry name" value="Leucine-rich Repeat Variant"/>
    <property type="match status" value="1"/>
</dbReference>
<proteinExistence type="predicted"/>
<organism evidence="1 2">
    <name type="scientific">Tritrichomonas musculus</name>
    <dbReference type="NCBI Taxonomy" id="1915356"/>
    <lineage>
        <taxon>Eukaryota</taxon>
        <taxon>Metamonada</taxon>
        <taxon>Parabasalia</taxon>
        <taxon>Tritrichomonadida</taxon>
        <taxon>Tritrichomonadidae</taxon>
        <taxon>Tritrichomonas</taxon>
    </lineage>
</organism>
<protein>
    <recommendedName>
        <fullName evidence="3">Armadillo/beta-catenin-like repeat family protein</fullName>
    </recommendedName>
</protein>
<reference evidence="1 2" key="1">
    <citation type="submission" date="2024-04" db="EMBL/GenBank/DDBJ databases">
        <title>Tritrichomonas musculus Genome.</title>
        <authorList>
            <person name="Alves-Ferreira E."/>
            <person name="Grigg M."/>
            <person name="Lorenzi H."/>
            <person name="Galac M."/>
        </authorList>
    </citation>
    <scope>NUCLEOTIDE SEQUENCE [LARGE SCALE GENOMIC DNA]</scope>
    <source>
        <strain evidence="1 2">EAF2021</strain>
    </source>
</reference>
<comment type="caution">
    <text evidence="1">The sequence shown here is derived from an EMBL/GenBank/DDBJ whole genome shotgun (WGS) entry which is preliminary data.</text>
</comment>
<sequence>MLSFMHKSNSKDSLQFRDDFSPNFTLNCNNGVYQANQRPFKKKKRETYAESDMSNYLEELQFYRSANSLTHMRSRVSLKLHSKSVSDSRTVIHPLEVEQFMEIMNSHDTVKIIQLLDNIAKACEITPSVISEISTSEEVIESLVNTLESSESEDLTKSLLLSISALFPFCGNKMIYLVDLLYLEFSHLLESATSTTILPALNLIISISNNSYGRNSLTSVGICELLIHIATSVNTPLVAIQCCIALESIFSDGADDADIILLMPLLSLPYIEAKAAIISTLISITSKTPIATNKLCQSSQIHLKLISMLSDENLRGQSLRLITNICGFSDISYVKEMIDNGLVMILINFINSDKAAISLHAISLLLERLPEEVFALLPPNFTDNLIELAYGSPFEIMKQASYLIATEIYYLNLSEIIKFIKPETIELLVEMLSSGQDDVMLQCLHALGKIAQVCVNIGKEKEYSEYLNSTDVISVLESLGENRLQIVSDRARSLMKKLEPILYTDS</sequence>
<evidence type="ECO:0000313" key="1">
    <source>
        <dbReference type="EMBL" id="KAK8860388.1"/>
    </source>
</evidence>
<dbReference type="EMBL" id="JAPFFF010000018">
    <property type="protein sequence ID" value="KAK8860388.1"/>
    <property type="molecule type" value="Genomic_DNA"/>
</dbReference>
<name>A0ABR2IBH8_9EUKA</name>